<dbReference type="SUPFAM" id="SSF50729">
    <property type="entry name" value="PH domain-like"/>
    <property type="match status" value="1"/>
</dbReference>
<dbReference type="PANTHER" id="PTHR23138">
    <property type="entry name" value="RAN BINDING PROTEIN"/>
    <property type="match status" value="1"/>
</dbReference>
<dbReference type="SMART" id="SM00160">
    <property type="entry name" value="RanBD"/>
    <property type="match status" value="1"/>
</dbReference>
<evidence type="ECO:0000256" key="1">
    <source>
        <dbReference type="SAM" id="MobiDB-lite"/>
    </source>
</evidence>
<proteinExistence type="predicted"/>
<dbReference type="Gene3D" id="2.30.29.30">
    <property type="entry name" value="Pleckstrin-homology domain (PH domain)/Phosphotyrosine-binding domain (PTB)"/>
    <property type="match status" value="1"/>
</dbReference>
<dbReference type="VEuPathDB" id="FungiDB:PHYBLDRAFT_109503"/>
<dbReference type="FunFam" id="2.30.29.30:FF:000312">
    <property type="entry name" value="Ran binding protein 1"/>
    <property type="match status" value="1"/>
</dbReference>
<dbReference type="PANTHER" id="PTHR23138:SF87">
    <property type="entry name" value="E3 SUMO-PROTEIN LIGASE RANBP2"/>
    <property type="match status" value="1"/>
</dbReference>
<dbReference type="GO" id="GO:0005737">
    <property type="term" value="C:cytoplasm"/>
    <property type="evidence" value="ECO:0007669"/>
    <property type="project" value="TreeGrafter"/>
</dbReference>
<evidence type="ECO:0000313" key="4">
    <source>
        <dbReference type="Proteomes" id="UP000077315"/>
    </source>
</evidence>
<feature type="domain" description="RanBD1" evidence="2">
    <location>
        <begin position="21"/>
        <end position="153"/>
    </location>
</feature>
<dbReference type="STRING" id="763407.A0A162PW92"/>
<dbReference type="OrthoDB" id="2357150at2759"/>
<dbReference type="PROSITE" id="PS50196">
    <property type="entry name" value="RANBD1"/>
    <property type="match status" value="1"/>
</dbReference>
<dbReference type="FunCoup" id="A0A162PW92">
    <property type="interactions" value="771"/>
</dbReference>
<dbReference type="AlphaFoldDB" id="A0A162PW92"/>
<dbReference type="InterPro" id="IPR045256">
    <property type="entry name" value="RanBP1_RanBD"/>
</dbReference>
<dbReference type="GO" id="GO:0005643">
    <property type="term" value="C:nuclear pore"/>
    <property type="evidence" value="ECO:0007669"/>
    <property type="project" value="TreeGrafter"/>
</dbReference>
<gene>
    <name evidence="3" type="ORF">PHYBLDRAFT_109503</name>
</gene>
<protein>
    <recommendedName>
        <fullName evidence="2">RanBD1 domain-containing protein</fullName>
    </recommendedName>
</protein>
<feature type="region of interest" description="Disordered" evidence="1">
    <location>
        <begin position="147"/>
        <end position="192"/>
    </location>
</feature>
<dbReference type="Pfam" id="PF00638">
    <property type="entry name" value="Ran_BP1"/>
    <property type="match status" value="1"/>
</dbReference>
<evidence type="ECO:0000313" key="3">
    <source>
        <dbReference type="EMBL" id="OAD76577.1"/>
    </source>
</evidence>
<evidence type="ECO:0000259" key="2">
    <source>
        <dbReference type="PROSITE" id="PS50196"/>
    </source>
</evidence>
<dbReference type="InterPro" id="IPR011993">
    <property type="entry name" value="PH-like_dom_sf"/>
</dbReference>
<dbReference type="GO" id="GO:0005096">
    <property type="term" value="F:GTPase activator activity"/>
    <property type="evidence" value="ECO:0007669"/>
    <property type="project" value="TreeGrafter"/>
</dbReference>
<reference evidence="4" key="1">
    <citation type="submission" date="2015-06" db="EMBL/GenBank/DDBJ databases">
        <title>Expansion of signal transduction pathways in fungi by whole-genome duplication.</title>
        <authorList>
            <consortium name="DOE Joint Genome Institute"/>
            <person name="Corrochano L.M."/>
            <person name="Kuo A."/>
            <person name="Marcet-Houben M."/>
            <person name="Polaino S."/>
            <person name="Salamov A."/>
            <person name="Villalobos J.M."/>
            <person name="Alvarez M.I."/>
            <person name="Avalos J."/>
            <person name="Benito E.P."/>
            <person name="Benoit I."/>
            <person name="Burger G."/>
            <person name="Camino L.P."/>
            <person name="Canovas D."/>
            <person name="Cerda-Olmedo E."/>
            <person name="Cheng J.-F."/>
            <person name="Dominguez A."/>
            <person name="Elias M."/>
            <person name="Eslava A.P."/>
            <person name="Glaser F."/>
            <person name="Grimwood J."/>
            <person name="Gutierrez G."/>
            <person name="Heitman J."/>
            <person name="Henrissat B."/>
            <person name="Iturriaga E.A."/>
            <person name="Lang B.F."/>
            <person name="Lavin J.L."/>
            <person name="Lee S."/>
            <person name="Li W."/>
            <person name="Lindquist E."/>
            <person name="Lopez-Garcia S."/>
            <person name="Luque E.M."/>
            <person name="Marcos A.T."/>
            <person name="Martin J."/>
            <person name="McCluskey K."/>
            <person name="Medina H.R."/>
            <person name="Miralles-Duran A."/>
            <person name="Miyazaki A."/>
            <person name="Munoz-Torres E."/>
            <person name="Oguiza J.A."/>
            <person name="Ohm R."/>
            <person name="Olmedo M."/>
            <person name="Orejas M."/>
            <person name="Ortiz-Castellanos L."/>
            <person name="Pisabarro A.G."/>
            <person name="Rodriguez-Romero J."/>
            <person name="Ruiz-Herrera J."/>
            <person name="Ruiz-Vazquez R."/>
            <person name="Sanz C."/>
            <person name="Schackwitz W."/>
            <person name="Schmutz J."/>
            <person name="Shahriari M."/>
            <person name="Shelest E."/>
            <person name="Silva-Franco F."/>
            <person name="Soanes D."/>
            <person name="Syed K."/>
            <person name="Tagua V.G."/>
            <person name="Talbot N.J."/>
            <person name="Thon M."/>
            <person name="De vries R.P."/>
            <person name="Wiebenga A."/>
            <person name="Yadav J.S."/>
            <person name="Braun E.L."/>
            <person name="Baker S."/>
            <person name="Garre V."/>
            <person name="Horwitz B."/>
            <person name="Torres-Martinez S."/>
            <person name="Idnurm A."/>
            <person name="Herrera-Estrella A."/>
            <person name="Gabaldon T."/>
            <person name="Grigoriev I.V."/>
        </authorList>
    </citation>
    <scope>NUCLEOTIDE SEQUENCE [LARGE SCALE GENOMIC DNA]</scope>
    <source>
        <strain evidence="4">NRRL 1555(-)</strain>
    </source>
</reference>
<dbReference type="InParanoid" id="A0A162PW92"/>
<organism evidence="3 4">
    <name type="scientific">Phycomyces blakesleeanus (strain ATCC 8743b / DSM 1359 / FGSC 10004 / NBRC 33097 / NRRL 1555)</name>
    <dbReference type="NCBI Taxonomy" id="763407"/>
    <lineage>
        <taxon>Eukaryota</taxon>
        <taxon>Fungi</taxon>
        <taxon>Fungi incertae sedis</taxon>
        <taxon>Mucoromycota</taxon>
        <taxon>Mucoromycotina</taxon>
        <taxon>Mucoromycetes</taxon>
        <taxon>Mucorales</taxon>
        <taxon>Phycomycetaceae</taxon>
        <taxon>Phycomyces</taxon>
    </lineage>
</organism>
<sequence length="192" mass="22320">MDINSPLFGSQEEVEESPDIHFEPVIKLEVVEVKTMEEDEDVLYKTRARLFRYDKQLKEWKERGTGDVKFLLHKQTKKIRLLMRRDKTFKICANHLVSSDMNLSPNIGSDRSWVYNVTADVSDGEPKAETLAIRFANAENAQIFKEKFEQAKDINSGKVSPPEKKDEEEEKKEEKKPVKEEEKKEETTAEKA</sequence>
<dbReference type="InterPro" id="IPR000156">
    <property type="entry name" value="Ran_bind_dom"/>
</dbReference>
<dbReference type="EMBL" id="KV440975">
    <property type="protein sequence ID" value="OAD76577.1"/>
    <property type="molecule type" value="Genomic_DNA"/>
</dbReference>
<dbReference type="Proteomes" id="UP000077315">
    <property type="component" value="Unassembled WGS sequence"/>
</dbReference>
<dbReference type="CDD" id="cd13179">
    <property type="entry name" value="RanBD_RanBP1"/>
    <property type="match status" value="1"/>
</dbReference>
<dbReference type="GO" id="GO:0006913">
    <property type="term" value="P:nucleocytoplasmic transport"/>
    <property type="evidence" value="ECO:0007669"/>
    <property type="project" value="InterPro"/>
</dbReference>
<name>A0A162PW92_PHYB8</name>
<dbReference type="RefSeq" id="XP_018294617.1">
    <property type="nucleotide sequence ID" value="XM_018428117.1"/>
</dbReference>
<dbReference type="InterPro" id="IPR045255">
    <property type="entry name" value="RanBP1-like"/>
</dbReference>
<dbReference type="GeneID" id="28989023"/>
<keyword evidence="4" id="KW-1185">Reference proteome</keyword>
<feature type="compositionally biased region" description="Basic and acidic residues" evidence="1">
    <location>
        <begin position="172"/>
        <end position="192"/>
    </location>
</feature>
<accession>A0A162PW92</accession>